<keyword evidence="2" id="KW-1185">Reference proteome</keyword>
<proteinExistence type="predicted"/>
<accession>A0AAV9LZ91</accession>
<reference evidence="1 2" key="1">
    <citation type="submission" date="2023-10" db="EMBL/GenBank/DDBJ databases">
        <title>Genome-Wide Identification Analysis in wild type Solanum Pinnatisectum Reveals Some Genes Defensing Phytophthora Infestans.</title>
        <authorList>
            <person name="Sun C."/>
        </authorList>
    </citation>
    <scope>NUCLEOTIDE SEQUENCE [LARGE SCALE GENOMIC DNA]</scope>
    <source>
        <strain evidence="1">LQN</strain>
        <tissue evidence="1">Leaf</tissue>
    </source>
</reference>
<evidence type="ECO:0000313" key="2">
    <source>
        <dbReference type="Proteomes" id="UP001311915"/>
    </source>
</evidence>
<organism evidence="1 2">
    <name type="scientific">Solanum pinnatisectum</name>
    <name type="common">tansyleaf nightshade</name>
    <dbReference type="NCBI Taxonomy" id="50273"/>
    <lineage>
        <taxon>Eukaryota</taxon>
        <taxon>Viridiplantae</taxon>
        <taxon>Streptophyta</taxon>
        <taxon>Embryophyta</taxon>
        <taxon>Tracheophyta</taxon>
        <taxon>Spermatophyta</taxon>
        <taxon>Magnoliopsida</taxon>
        <taxon>eudicotyledons</taxon>
        <taxon>Gunneridae</taxon>
        <taxon>Pentapetalae</taxon>
        <taxon>asterids</taxon>
        <taxon>lamiids</taxon>
        <taxon>Solanales</taxon>
        <taxon>Solanaceae</taxon>
        <taxon>Solanoideae</taxon>
        <taxon>Solaneae</taxon>
        <taxon>Solanum</taxon>
    </lineage>
</organism>
<protein>
    <submittedName>
        <fullName evidence="1">Uncharacterized protein</fullName>
    </submittedName>
</protein>
<name>A0AAV9LZ91_9SOLN</name>
<sequence>MRRVGVQKKLIKGEYQLLFEFVNKVLLPRTEKRIVASATDLFIMESLEYQLKHELEEITVCVSNKDVEISLIKAELLKEQSEGPGTAEVNELRKKNDVLKAQNVAIQEKLIKDNDEANARLTLVIKFLSHQPPSS</sequence>
<dbReference type="Proteomes" id="UP001311915">
    <property type="component" value="Unassembled WGS sequence"/>
</dbReference>
<evidence type="ECO:0000313" key="1">
    <source>
        <dbReference type="EMBL" id="KAK4730020.1"/>
    </source>
</evidence>
<comment type="caution">
    <text evidence="1">The sequence shown here is derived from an EMBL/GenBank/DDBJ whole genome shotgun (WGS) entry which is preliminary data.</text>
</comment>
<gene>
    <name evidence="1" type="ORF">R3W88_023008</name>
</gene>
<dbReference type="AlphaFoldDB" id="A0AAV9LZ91"/>
<dbReference type="EMBL" id="JAWPEI010000004">
    <property type="protein sequence ID" value="KAK4730020.1"/>
    <property type="molecule type" value="Genomic_DNA"/>
</dbReference>